<feature type="region of interest" description="Disordered" evidence="1">
    <location>
        <begin position="103"/>
        <end position="186"/>
    </location>
</feature>
<dbReference type="AlphaFoldDB" id="A0A7M5WZW3"/>
<accession>A0A7M5WZW3</accession>
<feature type="compositionally biased region" description="Polar residues" evidence="1">
    <location>
        <begin position="115"/>
        <end position="125"/>
    </location>
</feature>
<dbReference type="PROSITE" id="PS51457">
    <property type="entry name" value="BEN"/>
    <property type="match status" value="1"/>
</dbReference>
<feature type="compositionally biased region" description="Acidic residues" evidence="1">
    <location>
        <begin position="385"/>
        <end position="396"/>
    </location>
</feature>
<reference evidence="3" key="1">
    <citation type="submission" date="2021-01" db="UniProtKB">
        <authorList>
            <consortium name="EnsemblMetazoa"/>
        </authorList>
    </citation>
    <scope>IDENTIFICATION</scope>
</reference>
<feature type="compositionally biased region" description="Low complexity" evidence="1">
    <location>
        <begin position="171"/>
        <end position="182"/>
    </location>
</feature>
<dbReference type="Proteomes" id="UP000594262">
    <property type="component" value="Unplaced"/>
</dbReference>
<feature type="domain" description="BEN" evidence="2">
    <location>
        <begin position="280"/>
        <end position="381"/>
    </location>
</feature>
<feature type="region of interest" description="Disordered" evidence="1">
    <location>
        <begin position="1"/>
        <end position="32"/>
    </location>
</feature>
<dbReference type="GO" id="GO:0003677">
    <property type="term" value="F:DNA binding"/>
    <property type="evidence" value="ECO:0007669"/>
    <property type="project" value="InterPro"/>
</dbReference>
<dbReference type="EnsemblMetazoa" id="CLYHEMT015483.3">
    <property type="protein sequence ID" value="CLYHEMP015483.3"/>
    <property type="gene ID" value="CLYHEMG015483"/>
</dbReference>
<dbReference type="OrthoDB" id="6037973at2759"/>
<evidence type="ECO:0000313" key="3">
    <source>
        <dbReference type="EnsemblMetazoa" id="CLYHEMP015483.3"/>
    </source>
</evidence>
<protein>
    <recommendedName>
        <fullName evidence="2">BEN domain-containing protein</fullName>
    </recommendedName>
</protein>
<name>A0A7M5WZW3_9CNID</name>
<dbReference type="InterPro" id="IPR018379">
    <property type="entry name" value="BEN_domain"/>
</dbReference>
<dbReference type="Gene3D" id="1.10.10.2590">
    <property type="entry name" value="BEN domain"/>
    <property type="match status" value="1"/>
</dbReference>
<evidence type="ECO:0000313" key="4">
    <source>
        <dbReference type="Proteomes" id="UP000594262"/>
    </source>
</evidence>
<organism evidence="3 4">
    <name type="scientific">Clytia hemisphaerica</name>
    <dbReference type="NCBI Taxonomy" id="252671"/>
    <lineage>
        <taxon>Eukaryota</taxon>
        <taxon>Metazoa</taxon>
        <taxon>Cnidaria</taxon>
        <taxon>Hydrozoa</taxon>
        <taxon>Hydroidolina</taxon>
        <taxon>Leptothecata</taxon>
        <taxon>Obeliida</taxon>
        <taxon>Clytiidae</taxon>
        <taxon>Clytia</taxon>
    </lineage>
</organism>
<feature type="compositionally biased region" description="Polar residues" evidence="1">
    <location>
        <begin position="1"/>
        <end position="22"/>
    </location>
</feature>
<feature type="compositionally biased region" description="Low complexity" evidence="1">
    <location>
        <begin position="147"/>
        <end position="160"/>
    </location>
</feature>
<evidence type="ECO:0000259" key="2">
    <source>
        <dbReference type="PROSITE" id="PS51457"/>
    </source>
</evidence>
<evidence type="ECO:0000256" key="1">
    <source>
        <dbReference type="SAM" id="MobiDB-lite"/>
    </source>
</evidence>
<proteinExistence type="predicted"/>
<keyword evidence="4" id="KW-1185">Reference proteome</keyword>
<feature type="compositionally biased region" description="Acidic residues" evidence="1">
    <location>
        <begin position="127"/>
        <end position="143"/>
    </location>
</feature>
<sequence>KMGKSKTSNKTSTPVESNNTRTRPLREKKQVRPNCPNDFRVLVRYLEHPNYAILSPSISKNLYGNWFEVGDKLTLKIDGDSNGVKIIYMGTLARCEEEENKLESAIRKENDESTYHPSVASSSEDSYVADDGAEENSPIEETEERAAFANELSSAAAAPSARRRIDRDNNRNPNNVERAAANIHQARMERDNNRNPNNVERAAANIHQARMEGHENRNSNVVDGAAANIHQVRTNELLNEMLATQRRTNILLGQLIVKVSEQPLPNANPNLNQTQTALLDENDFVLADGSNLLDVARHNTPTIYAIALAKAMFTTEELENGMVSPKAGKRKSRTALDPNQVKKIKRLIQHQYKLDEPKFKKIWPHCRRSINQAGNDAKRRKADGEADVEDEIQENN</sequence>
<feature type="compositionally biased region" description="Basic and acidic residues" evidence="1">
    <location>
        <begin position="103"/>
        <end position="114"/>
    </location>
</feature>
<feature type="region of interest" description="Disordered" evidence="1">
    <location>
        <begin position="370"/>
        <end position="396"/>
    </location>
</feature>